<dbReference type="STRING" id="71451.RV07_GL002662"/>
<protein>
    <submittedName>
        <fullName evidence="1">Uncharacterized protein</fullName>
    </submittedName>
</protein>
<dbReference type="Proteomes" id="UP000013783">
    <property type="component" value="Unassembled WGS sequence"/>
</dbReference>
<dbReference type="EMBL" id="ASWA01000003">
    <property type="protein sequence ID" value="EOT67210.1"/>
    <property type="molecule type" value="Genomic_DNA"/>
</dbReference>
<keyword evidence="4" id="KW-1185">Reference proteome</keyword>
<evidence type="ECO:0000313" key="3">
    <source>
        <dbReference type="Proteomes" id="UP000013783"/>
    </source>
</evidence>
<reference evidence="1 3" key="1">
    <citation type="submission" date="2013-02" db="EMBL/GenBank/DDBJ databases">
        <title>The Genome Sequence of Enterococcus malodoratus ATCC_43197.</title>
        <authorList>
            <consortium name="The Broad Institute Genome Sequencing Platform"/>
            <consortium name="The Broad Institute Genome Sequencing Center for Infectious Disease"/>
            <person name="Earl A.M."/>
            <person name="Gilmore M.S."/>
            <person name="Lebreton F."/>
            <person name="Walker B."/>
            <person name="Young S.K."/>
            <person name="Zeng Q."/>
            <person name="Gargeya S."/>
            <person name="Fitzgerald M."/>
            <person name="Haas B."/>
            <person name="Abouelleil A."/>
            <person name="Alvarado L."/>
            <person name="Arachchi H.M."/>
            <person name="Berlin A.M."/>
            <person name="Chapman S.B."/>
            <person name="Dewar J."/>
            <person name="Goldberg J."/>
            <person name="Griggs A."/>
            <person name="Gujja S."/>
            <person name="Hansen M."/>
            <person name="Howarth C."/>
            <person name="Imamovic A."/>
            <person name="Larimer J."/>
            <person name="McCowan C."/>
            <person name="Murphy C."/>
            <person name="Neiman D."/>
            <person name="Pearson M."/>
            <person name="Priest M."/>
            <person name="Roberts A."/>
            <person name="Saif S."/>
            <person name="Shea T."/>
            <person name="Sisk P."/>
            <person name="Sykes S."/>
            <person name="Wortman J."/>
            <person name="Nusbaum C."/>
            <person name="Birren B."/>
        </authorList>
    </citation>
    <scope>NUCLEOTIDE SEQUENCE [LARGE SCALE GENOMIC DNA]</scope>
    <source>
        <strain evidence="1 3">ATCC 43197</strain>
    </source>
</reference>
<dbReference type="Proteomes" id="UP000014148">
    <property type="component" value="Unassembled WGS sequence"/>
</dbReference>
<evidence type="ECO:0000313" key="2">
    <source>
        <dbReference type="EMBL" id="EOT67210.1"/>
    </source>
</evidence>
<dbReference type="RefSeq" id="WP_010742340.1">
    <property type="nucleotide sequence ID" value="NZ_KB946251.1"/>
</dbReference>
<organism evidence="1 3">
    <name type="scientific">Enterococcus malodoratus ATCC 43197</name>
    <dbReference type="NCBI Taxonomy" id="1158601"/>
    <lineage>
        <taxon>Bacteria</taxon>
        <taxon>Bacillati</taxon>
        <taxon>Bacillota</taxon>
        <taxon>Bacilli</taxon>
        <taxon>Lactobacillales</taxon>
        <taxon>Enterococcaceae</taxon>
        <taxon>Enterococcus</taxon>
    </lineage>
</organism>
<reference evidence="2 4" key="2">
    <citation type="submission" date="2013-03" db="EMBL/GenBank/DDBJ databases">
        <title>The Genome Sequence of Enterococcus malodoratus ATCC_43197 (PacBio/Illumina hybrid assembly).</title>
        <authorList>
            <consortium name="The Broad Institute Genomics Platform"/>
            <consortium name="The Broad Institute Genome Sequencing Center for Infectious Disease"/>
            <person name="Earl A."/>
            <person name="Russ C."/>
            <person name="Gilmore M."/>
            <person name="Surin D."/>
            <person name="Walker B."/>
            <person name="Young S."/>
            <person name="Zeng Q."/>
            <person name="Gargeya S."/>
            <person name="Fitzgerald M."/>
            <person name="Haas B."/>
            <person name="Abouelleil A."/>
            <person name="Allen A.W."/>
            <person name="Alvarado L."/>
            <person name="Arachchi H.M."/>
            <person name="Berlin A.M."/>
            <person name="Chapman S.B."/>
            <person name="Gainer-Dewar J."/>
            <person name="Goldberg J."/>
            <person name="Griggs A."/>
            <person name="Gujja S."/>
            <person name="Hansen M."/>
            <person name="Howarth C."/>
            <person name="Imamovic A."/>
            <person name="Ireland A."/>
            <person name="Larimer J."/>
            <person name="McCowan C."/>
            <person name="Murphy C."/>
            <person name="Pearson M."/>
            <person name="Poon T.W."/>
            <person name="Priest M."/>
            <person name="Roberts A."/>
            <person name="Saif S."/>
            <person name="Shea T."/>
            <person name="Sisk P."/>
            <person name="Sykes S."/>
            <person name="Wortman J."/>
            <person name="Nusbaum C."/>
            <person name="Birren B."/>
        </authorList>
    </citation>
    <scope>NUCLEOTIDE SEQUENCE [LARGE SCALE GENOMIC DNA]</scope>
    <source>
        <strain evidence="2 4">ATCC 43197</strain>
    </source>
</reference>
<gene>
    <name evidence="2" type="ORF">I585_02731</name>
    <name evidence="1" type="ORF">UAI_03548</name>
</gene>
<comment type="caution">
    <text evidence="1">The sequence shown here is derived from an EMBL/GenBank/DDBJ whole genome shotgun (WGS) entry which is preliminary data.</text>
</comment>
<evidence type="ECO:0000313" key="4">
    <source>
        <dbReference type="Proteomes" id="UP000014148"/>
    </source>
</evidence>
<proteinExistence type="predicted"/>
<dbReference type="PATRIC" id="fig|1158601.3.peg.3521"/>
<evidence type="ECO:0000313" key="1">
    <source>
        <dbReference type="EMBL" id="EOH73872.1"/>
    </source>
</evidence>
<dbReference type="EMBL" id="AJAK01000023">
    <property type="protein sequence ID" value="EOH73872.1"/>
    <property type="molecule type" value="Genomic_DNA"/>
</dbReference>
<accession>R2NPD2</accession>
<sequence length="109" mass="12416">MKKRFILFGTWLIVQPTFFVWSFLEQEKSDSQDTALPAVVEYEDNQVRIVKANRKKKTNFPDKKVPDIGSLEMLLAKMENEPTSSGDPPKTTSLGKKMSYLAKTILFTG</sequence>
<name>R2NPD2_9ENTE</name>
<dbReference type="AlphaFoldDB" id="R2NPD2"/>